<evidence type="ECO:0000259" key="4">
    <source>
        <dbReference type="PROSITE" id="PS01124"/>
    </source>
</evidence>
<dbReference type="EMBL" id="MDER01000038">
    <property type="protein sequence ID" value="ODP28465.1"/>
    <property type="molecule type" value="Genomic_DNA"/>
</dbReference>
<sequence length="293" mass="34663">MSSSDHSFQMLEHPFPIETPISFKMFTVEGSFQEHAHDFYEIIYISEGKGTLFIHKDSLPFEEGDLFFIPIGMPHLLKAESSPPAVPLQMMNCMFQTELLAPQYEPKNELDREFDAIAQFFRQSEAWLRYQDQGGELARIMYSMNFAVNSQSPGFHYKLYICLLDLLNTLYRLQQFSLLSRPDKWVDPVAFTIEYIQVHYRDPLKMEEFCQWLSISPRHLQRKFKETTGYTYTQMLQQIRIQKSCELLINTDRSIQHIADEVGIHDMKYFYRLFKTSCGLTPLHFRQHHARTK</sequence>
<protein>
    <submittedName>
        <fullName evidence="5">HTH-type transcriptional activator RhaS</fullName>
    </submittedName>
</protein>
<evidence type="ECO:0000256" key="1">
    <source>
        <dbReference type="ARBA" id="ARBA00023015"/>
    </source>
</evidence>
<proteinExistence type="predicted"/>
<dbReference type="RefSeq" id="WP_069327634.1">
    <property type="nucleotide sequence ID" value="NZ_MDER01000038.1"/>
</dbReference>
<keyword evidence="1" id="KW-0805">Transcription regulation</keyword>
<dbReference type="InterPro" id="IPR014710">
    <property type="entry name" value="RmlC-like_jellyroll"/>
</dbReference>
<dbReference type="InterPro" id="IPR011051">
    <property type="entry name" value="RmlC_Cupin_sf"/>
</dbReference>
<gene>
    <name evidence="5" type="ORF">PTI45_02215</name>
</gene>
<dbReference type="AlphaFoldDB" id="A0A1E3L5K9"/>
<accession>A0A1E3L5K9</accession>
<dbReference type="SMART" id="SM00342">
    <property type="entry name" value="HTH_ARAC"/>
    <property type="match status" value="1"/>
</dbReference>
<dbReference type="InterPro" id="IPR018060">
    <property type="entry name" value="HTH_AraC"/>
</dbReference>
<dbReference type="SUPFAM" id="SSF51182">
    <property type="entry name" value="RmlC-like cupins"/>
    <property type="match status" value="1"/>
</dbReference>
<dbReference type="SUPFAM" id="SSF46689">
    <property type="entry name" value="Homeodomain-like"/>
    <property type="match status" value="2"/>
</dbReference>
<dbReference type="PANTHER" id="PTHR43280">
    <property type="entry name" value="ARAC-FAMILY TRANSCRIPTIONAL REGULATOR"/>
    <property type="match status" value="1"/>
</dbReference>
<dbReference type="Proteomes" id="UP000094578">
    <property type="component" value="Unassembled WGS sequence"/>
</dbReference>
<name>A0A1E3L5K9_9BACL</name>
<dbReference type="GO" id="GO:0003700">
    <property type="term" value="F:DNA-binding transcription factor activity"/>
    <property type="evidence" value="ECO:0007669"/>
    <property type="project" value="InterPro"/>
</dbReference>
<dbReference type="Gene3D" id="1.10.10.60">
    <property type="entry name" value="Homeodomain-like"/>
    <property type="match status" value="2"/>
</dbReference>
<feature type="domain" description="HTH araC/xylS-type" evidence="4">
    <location>
        <begin position="190"/>
        <end position="288"/>
    </location>
</feature>
<evidence type="ECO:0000313" key="6">
    <source>
        <dbReference type="Proteomes" id="UP000094578"/>
    </source>
</evidence>
<keyword evidence="3" id="KW-0804">Transcription</keyword>
<evidence type="ECO:0000256" key="3">
    <source>
        <dbReference type="ARBA" id="ARBA00023163"/>
    </source>
</evidence>
<dbReference type="Pfam" id="PF12833">
    <property type="entry name" value="HTH_18"/>
    <property type="match status" value="1"/>
</dbReference>
<dbReference type="Pfam" id="PF02311">
    <property type="entry name" value="AraC_binding"/>
    <property type="match status" value="1"/>
</dbReference>
<reference evidence="5 6" key="1">
    <citation type="submission" date="2016-08" db="EMBL/GenBank/DDBJ databases">
        <title>Genome sequencing of Paenibacillus sp. TI45-13ar, isolated from Korean traditional nuruk.</title>
        <authorList>
            <person name="Kim S.-J."/>
        </authorList>
    </citation>
    <scope>NUCLEOTIDE SEQUENCE [LARGE SCALE GENOMIC DNA]</scope>
    <source>
        <strain evidence="5 6">TI45-13ar</strain>
    </source>
</reference>
<keyword evidence="6" id="KW-1185">Reference proteome</keyword>
<dbReference type="Gene3D" id="2.60.120.10">
    <property type="entry name" value="Jelly Rolls"/>
    <property type="match status" value="1"/>
</dbReference>
<organism evidence="5 6">
    <name type="scientific">Paenibacillus nuruki</name>
    <dbReference type="NCBI Taxonomy" id="1886670"/>
    <lineage>
        <taxon>Bacteria</taxon>
        <taxon>Bacillati</taxon>
        <taxon>Bacillota</taxon>
        <taxon>Bacilli</taxon>
        <taxon>Bacillales</taxon>
        <taxon>Paenibacillaceae</taxon>
        <taxon>Paenibacillus</taxon>
    </lineage>
</organism>
<dbReference type="InterPro" id="IPR009057">
    <property type="entry name" value="Homeodomain-like_sf"/>
</dbReference>
<dbReference type="STRING" id="1886670.PTI45_02215"/>
<evidence type="ECO:0000313" key="5">
    <source>
        <dbReference type="EMBL" id="ODP28465.1"/>
    </source>
</evidence>
<keyword evidence="2" id="KW-0238">DNA-binding</keyword>
<comment type="caution">
    <text evidence="5">The sequence shown here is derived from an EMBL/GenBank/DDBJ whole genome shotgun (WGS) entry which is preliminary data.</text>
</comment>
<dbReference type="PROSITE" id="PS01124">
    <property type="entry name" value="HTH_ARAC_FAMILY_2"/>
    <property type="match status" value="1"/>
</dbReference>
<dbReference type="GO" id="GO:0043565">
    <property type="term" value="F:sequence-specific DNA binding"/>
    <property type="evidence" value="ECO:0007669"/>
    <property type="project" value="InterPro"/>
</dbReference>
<dbReference type="InterPro" id="IPR003313">
    <property type="entry name" value="AraC-bd"/>
</dbReference>
<dbReference type="PANTHER" id="PTHR43280:SF28">
    <property type="entry name" value="HTH-TYPE TRANSCRIPTIONAL ACTIVATOR RHAS"/>
    <property type="match status" value="1"/>
</dbReference>
<evidence type="ECO:0000256" key="2">
    <source>
        <dbReference type="ARBA" id="ARBA00023125"/>
    </source>
</evidence>